<dbReference type="InterPro" id="IPR036322">
    <property type="entry name" value="WD40_repeat_dom_sf"/>
</dbReference>
<evidence type="ECO:0000256" key="4">
    <source>
        <dbReference type="ARBA" id="ARBA00022692"/>
    </source>
</evidence>
<sequence>MTWSTKQKPPVMTTISIPAYGIKTLGSRHILVGGGGGAAATGVKNELQLYLLTYNQFAKIEGGKYKHLIGKKTATVDTGLRATMNMDAVSIGPPDSGRYLIAAGQDDLCVFYETSGFDLAPVDSDVDSPSQLSLRFQELNKVKSTEAASKSYQLCVRFDRSPSKPLRVATGGTDGYVRIWDAIGFCQNRVRS</sequence>
<protein>
    <submittedName>
        <fullName evidence="13">Uncharacterized protein</fullName>
    </submittedName>
</protein>
<dbReference type="InterPro" id="IPR015943">
    <property type="entry name" value="WD40/YVTN_repeat-like_dom_sf"/>
</dbReference>
<dbReference type="GO" id="GO:0006888">
    <property type="term" value="P:endoplasmic reticulum to Golgi vesicle-mediated transport"/>
    <property type="evidence" value="ECO:0007669"/>
    <property type="project" value="TreeGrafter"/>
</dbReference>
<keyword evidence="9" id="KW-1133">Transmembrane helix</keyword>
<dbReference type="GO" id="GO:0005085">
    <property type="term" value="F:guanyl-nucleotide exchange factor activity"/>
    <property type="evidence" value="ECO:0007669"/>
    <property type="project" value="InterPro"/>
</dbReference>
<evidence type="ECO:0000256" key="7">
    <source>
        <dbReference type="ARBA" id="ARBA00022892"/>
    </source>
</evidence>
<keyword evidence="7" id="KW-0931">ER-Golgi transport</keyword>
<evidence type="ECO:0000256" key="8">
    <source>
        <dbReference type="ARBA" id="ARBA00022927"/>
    </source>
</evidence>
<dbReference type="WBParaSite" id="PSU_v2.g5603.t1">
    <property type="protein sequence ID" value="PSU_v2.g5603.t1"/>
    <property type="gene ID" value="PSU_v2.g5603"/>
</dbReference>
<keyword evidence="10" id="KW-0472">Membrane</keyword>
<reference evidence="13" key="1">
    <citation type="submission" date="2022-11" db="UniProtKB">
        <authorList>
            <consortium name="WormBaseParasite"/>
        </authorList>
    </citation>
    <scope>IDENTIFICATION</scope>
</reference>
<name>A0A914YZS6_9BILA</name>
<keyword evidence="4" id="KW-0812">Transmembrane</keyword>
<dbReference type="InterPro" id="IPR001680">
    <property type="entry name" value="WD40_rpt"/>
</dbReference>
<comment type="subcellular location">
    <subcellularLocation>
        <location evidence="1">Endoplasmic reticulum membrane</location>
        <topology evidence="1">Single-pass membrane protein</topology>
    </subcellularLocation>
</comment>
<proteinExistence type="predicted"/>
<evidence type="ECO:0000256" key="9">
    <source>
        <dbReference type="ARBA" id="ARBA00022989"/>
    </source>
</evidence>
<keyword evidence="12" id="KW-1185">Reference proteome</keyword>
<dbReference type="AlphaFoldDB" id="A0A914YZS6"/>
<organism evidence="12 13">
    <name type="scientific">Panagrolaimus superbus</name>
    <dbReference type="NCBI Taxonomy" id="310955"/>
    <lineage>
        <taxon>Eukaryota</taxon>
        <taxon>Metazoa</taxon>
        <taxon>Ecdysozoa</taxon>
        <taxon>Nematoda</taxon>
        <taxon>Chromadorea</taxon>
        <taxon>Rhabditida</taxon>
        <taxon>Tylenchina</taxon>
        <taxon>Panagrolaimomorpha</taxon>
        <taxon>Panagrolaimoidea</taxon>
        <taxon>Panagrolaimidae</taxon>
        <taxon>Panagrolaimus</taxon>
    </lineage>
</organism>
<dbReference type="InterPro" id="IPR045260">
    <property type="entry name" value="Sec12-like"/>
</dbReference>
<feature type="repeat" description="WD" evidence="11">
    <location>
        <begin position="168"/>
        <end position="181"/>
    </location>
</feature>
<evidence type="ECO:0000256" key="1">
    <source>
        <dbReference type="ARBA" id="ARBA00004389"/>
    </source>
</evidence>
<dbReference type="SUPFAM" id="SSF50978">
    <property type="entry name" value="WD40 repeat-like"/>
    <property type="match status" value="1"/>
</dbReference>
<keyword evidence="6" id="KW-0256">Endoplasmic reticulum</keyword>
<evidence type="ECO:0000256" key="5">
    <source>
        <dbReference type="ARBA" id="ARBA00022737"/>
    </source>
</evidence>
<dbReference type="Proteomes" id="UP000887577">
    <property type="component" value="Unplaced"/>
</dbReference>
<keyword evidence="2" id="KW-0813">Transport</keyword>
<dbReference type="GO" id="GO:0005789">
    <property type="term" value="C:endoplasmic reticulum membrane"/>
    <property type="evidence" value="ECO:0007669"/>
    <property type="project" value="UniProtKB-SubCell"/>
</dbReference>
<keyword evidence="5" id="KW-0677">Repeat</keyword>
<evidence type="ECO:0000313" key="13">
    <source>
        <dbReference type="WBParaSite" id="PSU_v2.g5603.t1"/>
    </source>
</evidence>
<dbReference type="Gene3D" id="2.130.10.10">
    <property type="entry name" value="YVTN repeat-like/Quinoprotein amine dehydrogenase"/>
    <property type="match status" value="1"/>
</dbReference>
<keyword evidence="3 11" id="KW-0853">WD repeat</keyword>
<evidence type="ECO:0000313" key="12">
    <source>
        <dbReference type="Proteomes" id="UP000887577"/>
    </source>
</evidence>
<dbReference type="GO" id="GO:0003400">
    <property type="term" value="P:regulation of COPII vesicle coating"/>
    <property type="evidence" value="ECO:0007669"/>
    <property type="project" value="TreeGrafter"/>
</dbReference>
<evidence type="ECO:0000256" key="3">
    <source>
        <dbReference type="ARBA" id="ARBA00022574"/>
    </source>
</evidence>
<keyword evidence="8" id="KW-0653">Protein transport</keyword>
<dbReference type="PANTHER" id="PTHR23284">
    <property type="entry name" value="PROLACTIN REGULATORY ELEMENT BINDING PROTEIN"/>
    <property type="match status" value="1"/>
</dbReference>
<evidence type="ECO:0000256" key="6">
    <source>
        <dbReference type="ARBA" id="ARBA00022824"/>
    </source>
</evidence>
<dbReference type="GO" id="GO:0015031">
    <property type="term" value="P:protein transport"/>
    <property type="evidence" value="ECO:0007669"/>
    <property type="project" value="UniProtKB-KW"/>
</dbReference>
<evidence type="ECO:0000256" key="2">
    <source>
        <dbReference type="ARBA" id="ARBA00022448"/>
    </source>
</evidence>
<dbReference type="PROSITE" id="PS50082">
    <property type="entry name" value="WD_REPEATS_2"/>
    <property type="match status" value="1"/>
</dbReference>
<accession>A0A914YZS6</accession>
<dbReference type="PANTHER" id="PTHR23284:SF0">
    <property type="entry name" value="PROLACTIN REGULATORY ELEMENT-BINDING PROTEIN"/>
    <property type="match status" value="1"/>
</dbReference>
<evidence type="ECO:0000256" key="11">
    <source>
        <dbReference type="PROSITE-ProRule" id="PRU00221"/>
    </source>
</evidence>
<evidence type="ECO:0000256" key="10">
    <source>
        <dbReference type="ARBA" id="ARBA00023136"/>
    </source>
</evidence>